<dbReference type="RefSeq" id="WP_150635067.1">
    <property type="nucleotide sequence ID" value="NZ_CABVIC010000001.1"/>
</dbReference>
<gene>
    <name evidence="1" type="ORF">PS847_00520</name>
</gene>
<name>A0A5E7GYX8_PSEFL</name>
<protein>
    <submittedName>
        <fullName evidence="1">Uncharacterized protein</fullName>
    </submittedName>
</protein>
<dbReference type="EMBL" id="CABVIC010000001">
    <property type="protein sequence ID" value="VVO55677.1"/>
    <property type="molecule type" value="Genomic_DNA"/>
</dbReference>
<reference evidence="1 2" key="1">
    <citation type="submission" date="2019-09" db="EMBL/GenBank/DDBJ databases">
        <authorList>
            <person name="Chandra G."/>
            <person name="Truman W A."/>
        </authorList>
    </citation>
    <scope>NUCLEOTIDE SEQUENCE [LARGE SCALE GENOMIC DNA]</scope>
    <source>
        <strain evidence="1">PS847</strain>
    </source>
</reference>
<sequence length="114" mass="12520">MNNVEALNGFLREYVYVESLHLDSEDGLTGYNLLMTLAKSSDPGAATIAVMFFKVGGLNVRGFGGGLTQFMDLCVSRVEGGLDRIRYELVDEVEEKIAFNFHSFKVLSEDGSGE</sequence>
<accession>A0A5E7GYX8</accession>
<dbReference type="Proteomes" id="UP000326067">
    <property type="component" value="Unassembled WGS sequence"/>
</dbReference>
<organism evidence="1 2">
    <name type="scientific">Pseudomonas fluorescens</name>
    <dbReference type="NCBI Taxonomy" id="294"/>
    <lineage>
        <taxon>Bacteria</taxon>
        <taxon>Pseudomonadati</taxon>
        <taxon>Pseudomonadota</taxon>
        <taxon>Gammaproteobacteria</taxon>
        <taxon>Pseudomonadales</taxon>
        <taxon>Pseudomonadaceae</taxon>
        <taxon>Pseudomonas</taxon>
    </lineage>
</organism>
<proteinExistence type="predicted"/>
<evidence type="ECO:0000313" key="2">
    <source>
        <dbReference type="Proteomes" id="UP000326067"/>
    </source>
</evidence>
<dbReference type="AlphaFoldDB" id="A0A5E7GYX8"/>
<evidence type="ECO:0000313" key="1">
    <source>
        <dbReference type="EMBL" id="VVO55677.1"/>
    </source>
</evidence>